<feature type="non-terminal residue" evidence="1">
    <location>
        <position position="1"/>
    </location>
</feature>
<gene>
    <name evidence="1" type="ORF">SAMN05216404_1316</name>
</gene>
<sequence length="76" mass="8569">SWPYPGRIGIREYNASSGRSEVHVFDYWCHLGTVDNEAALDDVPGTRSSMKFDLDTYKLLLKTLGKQTEVITFGVD</sequence>
<dbReference type="Proteomes" id="UP000183898">
    <property type="component" value="Unassembled WGS sequence"/>
</dbReference>
<reference evidence="1 2" key="1">
    <citation type="submission" date="2016-10" db="EMBL/GenBank/DDBJ databases">
        <authorList>
            <person name="de Groot N.N."/>
        </authorList>
    </citation>
    <scope>NUCLEOTIDE SEQUENCE [LARGE SCALE GENOMIC DNA]</scope>
    <source>
        <strain evidence="1 2">Nl18</strain>
    </source>
</reference>
<evidence type="ECO:0000313" key="2">
    <source>
        <dbReference type="Proteomes" id="UP000183898"/>
    </source>
</evidence>
<accession>A0A1H8QBR4</accession>
<protein>
    <submittedName>
        <fullName evidence="1">DNA polymerase-3 subunit epsilon</fullName>
    </submittedName>
</protein>
<dbReference type="AlphaFoldDB" id="A0A1H8QBR4"/>
<name>A0A1H8QBR4_9PROT</name>
<evidence type="ECO:0000313" key="1">
    <source>
        <dbReference type="EMBL" id="SEO51223.1"/>
    </source>
</evidence>
<organism evidence="1 2">
    <name type="scientific">Nitrosospira multiformis</name>
    <dbReference type="NCBI Taxonomy" id="1231"/>
    <lineage>
        <taxon>Bacteria</taxon>
        <taxon>Pseudomonadati</taxon>
        <taxon>Pseudomonadota</taxon>
        <taxon>Betaproteobacteria</taxon>
        <taxon>Nitrosomonadales</taxon>
        <taxon>Nitrosomonadaceae</taxon>
        <taxon>Nitrosospira</taxon>
    </lineage>
</organism>
<dbReference type="EMBL" id="FOCT01000031">
    <property type="protein sequence ID" value="SEO51223.1"/>
    <property type="molecule type" value="Genomic_DNA"/>
</dbReference>
<proteinExistence type="predicted"/>